<dbReference type="RefSeq" id="WP_175497972.1">
    <property type="nucleotide sequence ID" value="NZ_FOVF01000008.1"/>
</dbReference>
<evidence type="ECO:0000256" key="10">
    <source>
        <dbReference type="ARBA" id="ARBA00023136"/>
    </source>
</evidence>
<feature type="transmembrane region" description="Helical" evidence="12">
    <location>
        <begin position="199"/>
        <end position="222"/>
    </location>
</feature>
<dbReference type="SMART" id="SM00304">
    <property type="entry name" value="HAMP"/>
    <property type="match status" value="1"/>
</dbReference>
<evidence type="ECO:0000259" key="14">
    <source>
        <dbReference type="PROSITE" id="PS50109"/>
    </source>
</evidence>
<dbReference type="Gene3D" id="6.10.340.10">
    <property type="match status" value="1"/>
</dbReference>
<feature type="compositionally biased region" description="Basic and acidic residues" evidence="11">
    <location>
        <begin position="94"/>
        <end position="126"/>
    </location>
</feature>
<reference evidence="16 17" key="1">
    <citation type="submission" date="2016-10" db="EMBL/GenBank/DDBJ databases">
        <authorList>
            <person name="de Groot N.N."/>
        </authorList>
    </citation>
    <scope>NUCLEOTIDE SEQUENCE [LARGE SCALE GENOMIC DNA]</scope>
    <source>
        <strain evidence="16 17">CGMCC 1.7659</strain>
    </source>
</reference>
<dbReference type="EC" id="2.7.13.3" evidence="3"/>
<evidence type="ECO:0000313" key="17">
    <source>
        <dbReference type="Proteomes" id="UP000198575"/>
    </source>
</evidence>
<keyword evidence="8 12" id="KW-1133">Transmembrane helix</keyword>
<keyword evidence="17" id="KW-1185">Reference proteome</keyword>
<dbReference type="STRING" id="578942.SAMN05216289_108120"/>
<accession>A0A1I4X932</accession>
<dbReference type="InterPro" id="IPR036890">
    <property type="entry name" value="HATPase_C_sf"/>
</dbReference>
<evidence type="ECO:0000256" key="5">
    <source>
        <dbReference type="ARBA" id="ARBA00022679"/>
    </source>
</evidence>
<dbReference type="CDD" id="cd06225">
    <property type="entry name" value="HAMP"/>
    <property type="match status" value="1"/>
</dbReference>
<gene>
    <name evidence="16" type="ORF">SAMN05216289_108120</name>
</gene>
<feature type="domain" description="HAMP" evidence="15">
    <location>
        <begin position="219"/>
        <end position="271"/>
    </location>
</feature>
<evidence type="ECO:0000256" key="6">
    <source>
        <dbReference type="ARBA" id="ARBA00022692"/>
    </source>
</evidence>
<keyword evidence="5" id="KW-0808">Transferase</keyword>
<dbReference type="InterPro" id="IPR003594">
    <property type="entry name" value="HATPase_dom"/>
</dbReference>
<evidence type="ECO:0000256" key="4">
    <source>
        <dbReference type="ARBA" id="ARBA00022553"/>
    </source>
</evidence>
<dbReference type="Pfam" id="PF00672">
    <property type="entry name" value="HAMP"/>
    <property type="match status" value="1"/>
</dbReference>
<dbReference type="InterPro" id="IPR003660">
    <property type="entry name" value="HAMP_dom"/>
</dbReference>
<keyword evidence="6 12" id="KW-0812">Transmembrane</keyword>
<feature type="signal peptide" evidence="13">
    <location>
        <begin position="1"/>
        <end position="22"/>
    </location>
</feature>
<dbReference type="Pfam" id="PF00512">
    <property type="entry name" value="HisKA"/>
    <property type="match status" value="1"/>
</dbReference>
<dbReference type="InterPro" id="IPR005467">
    <property type="entry name" value="His_kinase_dom"/>
</dbReference>
<evidence type="ECO:0000256" key="7">
    <source>
        <dbReference type="ARBA" id="ARBA00022777"/>
    </source>
</evidence>
<dbReference type="PANTHER" id="PTHR45436">
    <property type="entry name" value="SENSOR HISTIDINE KINASE YKOH"/>
    <property type="match status" value="1"/>
</dbReference>
<dbReference type="SMART" id="SM00387">
    <property type="entry name" value="HATPase_c"/>
    <property type="match status" value="1"/>
</dbReference>
<comment type="catalytic activity">
    <reaction evidence="1">
        <text>ATP + protein L-histidine = ADP + protein N-phospho-L-histidine.</text>
        <dbReference type="EC" id="2.7.13.3"/>
    </reaction>
</comment>
<keyword evidence="10 12" id="KW-0472">Membrane</keyword>
<dbReference type="GO" id="GO:0005886">
    <property type="term" value="C:plasma membrane"/>
    <property type="evidence" value="ECO:0007669"/>
    <property type="project" value="TreeGrafter"/>
</dbReference>
<dbReference type="EMBL" id="FOVF01000008">
    <property type="protein sequence ID" value="SFN22458.1"/>
    <property type="molecule type" value="Genomic_DNA"/>
</dbReference>
<protein>
    <recommendedName>
        <fullName evidence="3">histidine kinase</fullName>
        <ecNumber evidence="3">2.7.13.3</ecNumber>
    </recommendedName>
</protein>
<evidence type="ECO:0000256" key="9">
    <source>
        <dbReference type="ARBA" id="ARBA00023012"/>
    </source>
</evidence>
<dbReference type="AlphaFoldDB" id="A0A1I4X932"/>
<dbReference type="Gene3D" id="3.30.565.10">
    <property type="entry name" value="Histidine kinase-like ATPase, C-terminal domain"/>
    <property type="match status" value="1"/>
</dbReference>
<sequence length="496" mass="54460">MKLRLWQRLFLTFAAISSLALAAFVIWQQQTFRKGFLGYLDEVALERLQPVSERLAIAYSENGGWTFLRGDPRAFADLIEPDLRRGQRIPRHRPPLDRSGSDDEPPPPRDDDWRRPPPPRHGPERARRAHLAELNLLSRLLLVDARGLPVVGDPEIAGAAASLPIEVDGQTVGTLYLRRLPQLRGDTDLSFARDQLRNALIACVAILAMALLLAFALARWLLDPVRELAAGTRALAEGDYGRRVGDRRGDELGELARDFNHLAHTLEQHRESRRRWGADIAHELRTPLSVLRGEIQALQDGIREVTPSALNSLNAECERIGSLVEDLYQLSLADAGALEYTFEPVDLGELLHEAVDLQKNGFADAGLELGLAMHGDARVRGDTRRLGQLVDNLLANSRRYTASPGRVRVTLEDDADSVSMVIEDSAPGVPEADLPRLFDRLFRVDPSRNRDAGGAGLGLAICRAIVLAHGGSIGAAASTLGGLRIEVRLPALARGP</sequence>
<comment type="subcellular location">
    <subcellularLocation>
        <location evidence="2">Membrane</location>
    </subcellularLocation>
</comment>
<evidence type="ECO:0000256" key="13">
    <source>
        <dbReference type="SAM" id="SignalP"/>
    </source>
</evidence>
<keyword evidence="4" id="KW-0597">Phosphoprotein</keyword>
<dbReference type="GO" id="GO:0000155">
    <property type="term" value="F:phosphorelay sensor kinase activity"/>
    <property type="evidence" value="ECO:0007669"/>
    <property type="project" value="InterPro"/>
</dbReference>
<name>A0A1I4X932_9GAMM</name>
<dbReference type="PROSITE" id="PS50109">
    <property type="entry name" value="HIS_KIN"/>
    <property type="match status" value="1"/>
</dbReference>
<dbReference type="Pfam" id="PF02518">
    <property type="entry name" value="HATPase_c"/>
    <property type="match status" value="1"/>
</dbReference>
<dbReference type="Proteomes" id="UP000198575">
    <property type="component" value="Unassembled WGS sequence"/>
</dbReference>
<evidence type="ECO:0000256" key="8">
    <source>
        <dbReference type="ARBA" id="ARBA00022989"/>
    </source>
</evidence>
<dbReference type="CDD" id="cd00082">
    <property type="entry name" value="HisKA"/>
    <property type="match status" value="1"/>
</dbReference>
<evidence type="ECO:0000259" key="15">
    <source>
        <dbReference type="PROSITE" id="PS50885"/>
    </source>
</evidence>
<evidence type="ECO:0000256" key="2">
    <source>
        <dbReference type="ARBA" id="ARBA00004370"/>
    </source>
</evidence>
<dbReference type="SMART" id="SM00388">
    <property type="entry name" value="HisKA"/>
    <property type="match status" value="1"/>
</dbReference>
<dbReference type="PROSITE" id="PS50885">
    <property type="entry name" value="HAMP"/>
    <property type="match status" value="1"/>
</dbReference>
<dbReference type="Gene3D" id="1.10.287.130">
    <property type="match status" value="1"/>
</dbReference>
<keyword evidence="9" id="KW-0902">Two-component regulatory system</keyword>
<dbReference type="InterPro" id="IPR036097">
    <property type="entry name" value="HisK_dim/P_sf"/>
</dbReference>
<dbReference type="SUPFAM" id="SSF47384">
    <property type="entry name" value="Homodimeric domain of signal transducing histidine kinase"/>
    <property type="match status" value="1"/>
</dbReference>
<evidence type="ECO:0000313" key="16">
    <source>
        <dbReference type="EMBL" id="SFN22458.1"/>
    </source>
</evidence>
<evidence type="ECO:0000256" key="3">
    <source>
        <dbReference type="ARBA" id="ARBA00012438"/>
    </source>
</evidence>
<dbReference type="PRINTS" id="PR00344">
    <property type="entry name" value="BCTRLSENSOR"/>
</dbReference>
<feature type="chain" id="PRO_5011447673" description="histidine kinase" evidence="13">
    <location>
        <begin position="23"/>
        <end position="496"/>
    </location>
</feature>
<evidence type="ECO:0000256" key="1">
    <source>
        <dbReference type="ARBA" id="ARBA00000085"/>
    </source>
</evidence>
<evidence type="ECO:0000256" key="11">
    <source>
        <dbReference type="SAM" id="MobiDB-lite"/>
    </source>
</evidence>
<organism evidence="16 17">
    <name type="scientific">Dokdonella immobilis</name>
    <dbReference type="NCBI Taxonomy" id="578942"/>
    <lineage>
        <taxon>Bacteria</taxon>
        <taxon>Pseudomonadati</taxon>
        <taxon>Pseudomonadota</taxon>
        <taxon>Gammaproteobacteria</taxon>
        <taxon>Lysobacterales</taxon>
        <taxon>Rhodanobacteraceae</taxon>
        <taxon>Dokdonella</taxon>
    </lineage>
</organism>
<keyword evidence="13" id="KW-0732">Signal</keyword>
<evidence type="ECO:0000256" key="12">
    <source>
        <dbReference type="SAM" id="Phobius"/>
    </source>
</evidence>
<dbReference type="PANTHER" id="PTHR45436:SF5">
    <property type="entry name" value="SENSOR HISTIDINE KINASE TRCS"/>
    <property type="match status" value="1"/>
</dbReference>
<feature type="region of interest" description="Disordered" evidence="11">
    <location>
        <begin position="86"/>
        <end position="127"/>
    </location>
</feature>
<dbReference type="SUPFAM" id="SSF55874">
    <property type="entry name" value="ATPase domain of HSP90 chaperone/DNA topoisomerase II/histidine kinase"/>
    <property type="match status" value="1"/>
</dbReference>
<dbReference type="InterPro" id="IPR003661">
    <property type="entry name" value="HisK_dim/P_dom"/>
</dbReference>
<proteinExistence type="predicted"/>
<dbReference type="InterPro" id="IPR004358">
    <property type="entry name" value="Sig_transdc_His_kin-like_C"/>
</dbReference>
<keyword evidence="7 16" id="KW-0418">Kinase</keyword>
<feature type="domain" description="Histidine kinase" evidence="14">
    <location>
        <begin position="279"/>
        <end position="493"/>
    </location>
</feature>
<dbReference type="SUPFAM" id="SSF158472">
    <property type="entry name" value="HAMP domain-like"/>
    <property type="match status" value="1"/>
</dbReference>
<dbReference type="InterPro" id="IPR050428">
    <property type="entry name" value="TCS_sensor_his_kinase"/>
</dbReference>